<feature type="region of interest" description="Disordered" evidence="1">
    <location>
        <begin position="155"/>
        <end position="174"/>
    </location>
</feature>
<evidence type="ECO:0000313" key="3">
    <source>
        <dbReference type="EMBL" id="KAF3334257.1"/>
    </source>
</evidence>
<dbReference type="EMBL" id="SWLB01000009">
    <property type="protein sequence ID" value="KAF3334257.1"/>
    <property type="molecule type" value="Genomic_DNA"/>
</dbReference>
<evidence type="ECO:0000256" key="2">
    <source>
        <dbReference type="SAM" id="Phobius"/>
    </source>
</evidence>
<dbReference type="Proteomes" id="UP000623129">
    <property type="component" value="Unassembled WGS sequence"/>
</dbReference>
<comment type="caution">
    <text evidence="3">The sequence shown here is derived from an EMBL/GenBank/DDBJ whole genome shotgun (WGS) entry which is preliminary data.</text>
</comment>
<accession>A0A833VCR2</accession>
<keyword evidence="4" id="KW-1185">Reference proteome</keyword>
<gene>
    <name evidence="3" type="ORF">FCM35_KLT20861</name>
</gene>
<organism evidence="3 4">
    <name type="scientific">Carex littledalei</name>
    <dbReference type="NCBI Taxonomy" id="544730"/>
    <lineage>
        <taxon>Eukaryota</taxon>
        <taxon>Viridiplantae</taxon>
        <taxon>Streptophyta</taxon>
        <taxon>Embryophyta</taxon>
        <taxon>Tracheophyta</taxon>
        <taxon>Spermatophyta</taxon>
        <taxon>Magnoliopsida</taxon>
        <taxon>Liliopsida</taxon>
        <taxon>Poales</taxon>
        <taxon>Cyperaceae</taxon>
        <taxon>Cyperoideae</taxon>
        <taxon>Cariceae</taxon>
        <taxon>Carex</taxon>
        <taxon>Carex subgen. Euthyceras</taxon>
    </lineage>
</organism>
<dbReference type="AlphaFoldDB" id="A0A833VCR2"/>
<evidence type="ECO:0000256" key="1">
    <source>
        <dbReference type="SAM" id="MobiDB-lite"/>
    </source>
</evidence>
<protein>
    <submittedName>
        <fullName evidence="3">Uncharacterized protein</fullName>
    </submittedName>
</protein>
<keyword evidence="2" id="KW-0472">Membrane</keyword>
<sequence length="201" mass="21902">MRRPPESEAEAAEATLELTILSIDSHFSHPFLAKQKPSLSAWVDPAHKRSTTSRNCVLHLPLPLRYLQDPNSVLTVQNHAPRLAFKTFRPSASASVPLSSLRLSGDPVTLHLRRPSGRVTASVSLSVRILWSLVPDPILDDCGGFEAEAGLRLEPSAPPLPEPESQPDEKMQEESSALRNFLLGALSGAAAVILVNVIRRQ</sequence>
<proteinExistence type="predicted"/>
<keyword evidence="2" id="KW-0812">Transmembrane</keyword>
<evidence type="ECO:0000313" key="4">
    <source>
        <dbReference type="Proteomes" id="UP000623129"/>
    </source>
</evidence>
<name>A0A833VCR2_9POAL</name>
<keyword evidence="2" id="KW-1133">Transmembrane helix</keyword>
<reference evidence="3" key="1">
    <citation type="submission" date="2020-01" db="EMBL/GenBank/DDBJ databases">
        <title>Genome sequence of Kobresia littledalei, the first chromosome-level genome in the family Cyperaceae.</title>
        <authorList>
            <person name="Qu G."/>
        </authorList>
    </citation>
    <scope>NUCLEOTIDE SEQUENCE</scope>
    <source>
        <strain evidence="3">C.B.Clarke</strain>
        <tissue evidence="3">Leaf</tissue>
    </source>
</reference>
<feature type="transmembrane region" description="Helical" evidence="2">
    <location>
        <begin position="181"/>
        <end position="198"/>
    </location>
</feature>